<reference evidence="1 2" key="1">
    <citation type="submission" date="2019-12" db="EMBL/GenBank/DDBJ databases">
        <title>Corynebacterium sp. nov., isolated from feces of the Anser Albifrons in China.</title>
        <authorList>
            <person name="Liu Q."/>
        </authorList>
    </citation>
    <scope>NUCLEOTIDE SEQUENCE [LARGE SCALE GENOMIC DNA]</scope>
    <source>
        <strain evidence="1 2">4H37-19</strain>
    </source>
</reference>
<name>A0A7H0SRJ5_9CORY</name>
<accession>A0A7H0SRJ5</accession>
<dbReference type="InterPro" id="IPR023393">
    <property type="entry name" value="START-like_dom_sf"/>
</dbReference>
<evidence type="ECO:0000313" key="2">
    <source>
        <dbReference type="Proteomes" id="UP000516320"/>
    </source>
</evidence>
<evidence type="ECO:0000313" key="1">
    <source>
        <dbReference type="EMBL" id="QNQ91170.1"/>
    </source>
</evidence>
<dbReference type="EMBL" id="CP046884">
    <property type="protein sequence ID" value="QNQ91170.1"/>
    <property type="molecule type" value="Genomic_DNA"/>
</dbReference>
<proteinExistence type="predicted"/>
<gene>
    <name evidence="1" type="ORF">GP475_11415</name>
</gene>
<dbReference type="AlphaFoldDB" id="A0A7H0SRJ5"/>
<dbReference type="SUPFAM" id="SSF55961">
    <property type="entry name" value="Bet v1-like"/>
    <property type="match status" value="1"/>
</dbReference>
<protein>
    <recommendedName>
        <fullName evidence="3">Polyketide cyclase / dehydrase and lipid transport</fullName>
    </recommendedName>
</protein>
<evidence type="ECO:0008006" key="3">
    <source>
        <dbReference type="Google" id="ProtNLM"/>
    </source>
</evidence>
<dbReference type="KEGG" id="cpoy:GP475_11415"/>
<sequence length="135" mass="15102">MSWITEFSASINLDHSADKIANVILDAERLPTWNPAFTHVEPQRNDGKYPLVVQRILRGTLEYSRIGKEITCHIMIPGLTEESTFTLTSNGTGTTVTHTVRQRGRLSAIIGTHEASLVPNKRLTRLAHLLNSTRQ</sequence>
<keyword evidence="2" id="KW-1185">Reference proteome</keyword>
<dbReference type="Proteomes" id="UP000516320">
    <property type="component" value="Chromosome"/>
</dbReference>
<dbReference type="Gene3D" id="3.30.530.20">
    <property type="match status" value="1"/>
</dbReference>
<dbReference type="RefSeq" id="WP_187974481.1">
    <property type="nucleotide sequence ID" value="NZ_CP046884.1"/>
</dbReference>
<organism evidence="1 2">
    <name type="scientific">Corynebacterium poyangense</name>
    <dbReference type="NCBI Taxonomy" id="2684405"/>
    <lineage>
        <taxon>Bacteria</taxon>
        <taxon>Bacillati</taxon>
        <taxon>Actinomycetota</taxon>
        <taxon>Actinomycetes</taxon>
        <taxon>Mycobacteriales</taxon>
        <taxon>Corynebacteriaceae</taxon>
        <taxon>Corynebacterium</taxon>
    </lineage>
</organism>